<evidence type="ECO:0000256" key="1">
    <source>
        <dbReference type="ARBA" id="ARBA00004123"/>
    </source>
</evidence>
<dbReference type="GO" id="GO:0000786">
    <property type="term" value="C:nucleosome"/>
    <property type="evidence" value="ECO:0007669"/>
    <property type="project" value="UniProtKB-KW"/>
</dbReference>
<dbReference type="PRINTS" id="PR00622">
    <property type="entry name" value="HISTONEH3"/>
</dbReference>
<feature type="compositionally biased region" description="Basic residues" evidence="8">
    <location>
        <begin position="40"/>
        <end position="59"/>
    </location>
</feature>
<dbReference type="OrthoDB" id="6499751at2759"/>
<evidence type="ECO:0000256" key="5">
    <source>
        <dbReference type="ARBA" id="ARBA00023125"/>
    </source>
</evidence>
<comment type="caution">
    <text evidence="10">The sequence shown here is derived from an EMBL/GenBank/DDBJ whole genome shotgun (WGS) entry which is preliminary data.</text>
</comment>
<name>A0A8S1DRJ3_9INSE</name>
<keyword evidence="6" id="KW-0539">Nucleus</keyword>
<evidence type="ECO:0000256" key="8">
    <source>
        <dbReference type="SAM" id="MobiDB-lite"/>
    </source>
</evidence>
<dbReference type="InterPro" id="IPR007125">
    <property type="entry name" value="H2A/H2B/H3"/>
</dbReference>
<organism evidence="10 11">
    <name type="scientific">Cloeon dipterum</name>
    <dbReference type="NCBI Taxonomy" id="197152"/>
    <lineage>
        <taxon>Eukaryota</taxon>
        <taxon>Metazoa</taxon>
        <taxon>Ecdysozoa</taxon>
        <taxon>Arthropoda</taxon>
        <taxon>Hexapoda</taxon>
        <taxon>Insecta</taxon>
        <taxon>Pterygota</taxon>
        <taxon>Palaeoptera</taxon>
        <taxon>Ephemeroptera</taxon>
        <taxon>Pisciforma</taxon>
        <taxon>Baetidae</taxon>
        <taxon>Cloeon</taxon>
    </lineage>
</organism>
<dbReference type="EMBL" id="CADEPI010000276">
    <property type="protein sequence ID" value="CAB3382550.1"/>
    <property type="molecule type" value="Genomic_DNA"/>
</dbReference>
<evidence type="ECO:0000256" key="3">
    <source>
        <dbReference type="ARBA" id="ARBA00010343"/>
    </source>
</evidence>
<sequence length="159" mass="17816">MVRSKNQVRASSMSPVKKKANKTEANALHPALAAPTSNVGKKKSIQRNKMPGLKRKSKTPYRPGAKALQEIKLMQRSTNLLLTKLPFSRIVREVMMNFTGRDLRITPEALSALQESAEAYLVQFLEDANLLSIHAKRVTLMAPDIILLKRLRGRLDPCN</sequence>
<dbReference type="PANTHER" id="PTHR11426">
    <property type="entry name" value="HISTONE H3"/>
    <property type="match status" value="1"/>
</dbReference>
<keyword evidence="4" id="KW-0158">Chromosome</keyword>
<protein>
    <recommendedName>
        <fullName evidence="9">Core Histone H2A/H2B/H3 domain-containing protein</fullName>
    </recommendedName>
</protein>
<comment type="subcellular location">
    <subcellularLocation>
        <location evidence="2">Chromosome</location>
    </subcellularLocation>
    <subcellularLocation>
        <location evidence="1">Nucleus</location>
    </subcellularLocation>
</comment>
<evidence type="ECO:0000256" key="2">
    <source>
        <dbReference type="ARBA" id="ARBA00004286"/>
    </source>
</evidence>
<accession>A0A8S1DRJ3</accession>
<dbReference type="SUPFAM" id="SSF47113">
    <property type="entry name" value="Histone-fold"/>
    <property type="match status" value="1"/>
</dbReference>
<proteinExistence type="inferred from homology"/>
<feature type="region of interest" description="Disordered" evidence="8">
    <location>
        <begin position="1"/>
        <end position="62"/>
    </location>
</feature>
<keyword evidence="11" id="KW-1185">Reference proteome</keyword>
<dbReference type="SMART" id="SM00428">
    <property type="entry name" value="H3"/>
    <property type="match status" value="1"/>
</dbReference>
<evidence type="ECO:0000259" key="9">
    <source>
        <dbReference type="Pfam" id="PF00125"/>
    </source>
</evidence>
<evidence type="ECO:0000256" key="6">
    <source>
        <dbReference type="ARBA" id="ARBA00023242"/>
    </source>
</evidence>
<dbReference type="GO" id="GO:0005634">
    <property type="term" value="C:nucleus"/>
    <property type="evidence" value="ECO:0007669"/>
    <property type="project" value="UniProtKB-SubCell"/>
</dbReference>
<dbReference type="Proteomes" id="UP000494165">
    <property type="component" value="Unassembled WGS sequence"/>
</dbReference>
<evidence type="ECO:0000313" key="10">
    <source>
        <dbReference type="EMBL" id="CAB3382550.1"/>
    </source>
</evidence>
<dbReference type="FunFam" id="1.10.20.10:FF:000085">
    <property type="entry name" value="Histone H3.2"/>
    <property type="match status" value="1"/>
</dbReference>
<dbReference type="Pfam" id="PF00125">
    <property type="entry name" value="Histone"/>
    <property type="match status" value="1"/>
</dbReference>
<evidence type="ECO:0000313" key="11">
    <source>
        <dbReference type="Proteomes" id="UP000494165"/>
    </source>
</evidence>
<dbReference type="GO" id="GO:0030527">
    <property type="term" value="F:structural constituent of chromatin"/>
    <property type="evidence" value="ECO:0007669"/>
    <property type="project" value="InterPro"/>
</dbReference>
<feature type="compositionally biased region" description="Polar residues" evidence="8">
    <location>
        <begin position="1"/>
        <end position="14"/>
    </location>
</feature>
<dbReference type="InterPro" id="IPR009072">
    <property type="entry name" value="Histone-fold"/>
</dbReference>
<feature type="domain" description="Core Histone H2A/H2B/H3" evidence="9">
    <location>
        <begin position="63"/>
        <end position="150"/>
    </location>
</feature>
<keyword evidence="5" id="KW-0238">DNA-binding</keyword>
<comment type="similarity">
    <text evidence="3">Belongs to the histone H3 family.</text>
</comment>
<evidence type="ECO:0000256" key="7">
    <source>
        <dbReference type="ARBA" id="ARBA00023269"/>
    </source>
</evidence>
<dbReference type="CDD" id="cd22911">
    <property type="entry name" value="HFD_H3"/>
    <property type="match status" value="1"/>
</dbReference>
<keyword evidence="7" id="KW-0544">Nucleosome core</keyword>
<reference evidence="10 11" key="1">
    <citation type="submission" date="2020-04" db="EMBL/GenBank/DDBJ databases">
        <authorList>
            <person name="Alioto T."/>
            <person name="Alioto T."/>
            <person name="Gomez Garrido J."/>
        </authorList>
    </citation>
    <scope>NUCLEOTIDE SEQUENCE [LARGE SCALE GENOMIC DNA]</scope>
</reference>
<dbReference type="Gene3D" id="1.10.20.10">
    <property type="entry name" value="Histone, subunit A"/>
    <property type="match status" value="1"/>
</dbReference>
<dbReference type="GO" id="GO:0046982">
    <property type="term" value="F:protein heterodimerization activity"/>
    <property type="evidence" value="ECO:0007669"/>
    <property type="project" value="InterPro"/>
</dbReference>
<dbReference type="GO" id="GO:0003677">
    <property type="term" value="F:DNA binding"/>
    <property type="evidence" value="ECO:0007669"/>
    <property type="project" value="UniProtKB-KW"/>
</dbReference>
<dbReference type="InterPro" id="IPR000164">
    <property type="entry name" value="Histone_H3/CENP-A"/>
</dbReference>
<evidence type="ECO:0000256" key="4">
    <source>
        <dbReference type="ARBA" id="ARBA00022454"/>
    </source>
</evidence>
<gene>
    <name evidence="10" type="ORF">CLODIP_2_CD14624</name>
</gene>
<dbReference type="AlphaFoldDB" id="A0A8S1DRJ3"/>